<dbReference type="InterPro" id="IPR000415">
    <property type="entry name" value="Nitroreductase-like"/>
</dbReference>
<evidence type="ECO:0008006" key="4">
    <source>
        <dbReference type="Google" id="ProtNLM"/>
    </source>
</evidence>
<feature type="region of interest" description="Disordered" evidence="1">
    <location>
        <begin position="176"/>
        <end position="220"/>
    </location>
</feature>
<accession>A0ABS3IAZ6</accession>
<dbReference type="Gene3D" id="3.40.109.10">
    <property type="entry name" value="NADH Oxidase"/>
    <property type="match status" value="1"/>
</dbReference>
<proteinExistence type="predicted"/>
<gene>
    <name evidence="2" type="ORF">J0911_14350</name>
</gene>
<evidence type="ECO:0000313" key="3">
    <source>
        <dbReference type="Proteomes" id="UP000664617"/>
    </source>
</evidence>
<evidence type="ECO:0000313" key="2">
    <source>
        <dbReference type="EMBL" id="MBO0610212.1"/>
    </source>
</evidence>
<sequence length="422" mass="44006">MELLGTVHVTARPGAGVEIRETAAGLARMSAGPFSQGVGVPRTVVLGLLAAGHVLDPARPSREASIVRSLVRQGWCTAELRFDRARVRVTPGVPRALHEAHEHFAPGTTAALLRGEDVAMVDLVSGWEIRCPAGMYARLLDGDGDARATLAVVAEFCGVRVPELPARTDAATAARAAHHVTRTPMRVPAAPRRPPAARRAAVTSDEQVRTGPPGHHDELGHCDSARLGVLEALRSRRSAREEEAALPLGRDALGGLLCALFCRSCSPTARAYPSGGALYSLRPLACCTGVSGLPDGVYEYDPDAHAVRTLGDGPWARWCARGAAARMGWARAPRIVVSLVAELDVVAANYPIEGFASGLVTAEFGAVLEAAHLAGAALGLRVRGMGAGPSEHIADRLGWREVPAGDFAVTGTAPSGGAVGDH</sequence>
<name>A0ABS3IAZ6_9MICO</name>
<evidence type="ECO:0000256" key="1">
    <source>
        <dbReference type="SAM" id="MobiDB-lite"/>
    </source>
</evidence>
<dbReference type="EMBL" id="JAFMPK010000047">
    <property type="protein sequence ID" value="MBO0610212.1"/>
    <property type="molecule type" value="Genomic_DNA"/>
</dbReference>
<dbReference type="RefSeq" id="WP_207276135.1">
    <property type="nucleotide sequence ID" value="NZ_JAFMPK010000047.1"/>
</dbReference>
<reference evidence="3" key="1">
    <citation type="submission" date="2023-07" db="EMBL/GenBank/DDBJ databases">
        <title>Myceligenerans salitolerans sp. nov., a halotolerant actinomycete isolated from a salt lake in Xinjiang, China.</title>
        <authorList>
            <person name="Guan T."/>
        </authorList>
    </citation>
    <scope>NUCLEOTIDE SEQUENCE [LARGE SCALE GENOMIC DNA]</scope>
    <source>
        <strain evidence="3">XHU 5031</strain>
    </source>
</reference>
<keyword evidence="3" id="KW-1185">Reference proteome</keyword>
<comment type="caution">
    <text evidence="2">The sequence shown here is derived from an EMBL/GenBank/DDBJ whole genome shotgun (WGS) entry which is preliminary data.</text>
</comment>
<protein>
    <recommendedName>
        <fullName evidence="4">Nitroreductase domain-containing protein</fullName>
    </recommendedName>
</protein>
<dbReference type="Proteomes" id="UP000664617">
    <property type="component" value="Unassembled WGS sequence"/>
</dbReference>
<organism evidence="2 3">
    <name type="scientific">Myceligenerans salitolerans</name>
    <dbReference type="NCBI Taxonomy" id="1230528"/>
    <lineage>
        <taxon>Bacteria</taxon>
        <taxon>Bacillati</taxon>
        <taxon>Actinomycetota</taxon>
        <taxon>Actinomycetes</taxon>
        <taxon>Micrococcales</taxon>
        <taxon>Promicromonosporaceae</taxon>
        <taxon>Myceligenerans</taxon>
    </lineage>
</organism>